<dbReference type="EMBL" id="JBHRZT010000026">
    <property type="protein sequence ID" value="MFC3883367.1"/>
    <property type="molecule type" value="Genomic_DNA"/>
</dbReference>
<feature type="compositionally biased region" description="Polar residues" evidence="6">
    <location>
        <begin position="231"/>
        <end position="244"/>
    </location>
</feature>
<feature type="compositionally biased region" description="Basic and acidic residues" evidence="6">
    <location>
        <begin position="294"/>
        <end position="310"/>
    </location>
</feature>
<gene>
    <name evidence="9" type="ORF">ACFOU2_07460</name>
</gene>
<evidence type="ECO:0000259" key="8">
    <source>
        <dbReference type="PROSITE" id="PS51849"/>
    </source>
</evidence>
<evidence type="ECO:0000256" key="3">
    <source>
        <dbReference type="ARBA" id="ARBA00022692"/>
    </source>
</evidence>
<dbReference type="PROSITE" id="PS51849">
    <property type="entry name" value="RSGI_N"/>
    <property type="match status" value="1"/>
</dbReference>
<dbReference type="RefSeq" id="WP_377913768.1">
    <property type="nucleotide sequence ID" value="NZ_JBHRZT010000026.1"/>
</dbReference>
<evidence type="ECO:0000313" key="10">
    <source>
        <dbReference type="Proteomes" id="UP001595752"/>
    </source>
</evidence>
<protein>
    <submittedName>
        <fullName evidence="9">Anti-sigma factor domain-containing protein</fullName>
    </submittedName>
</protein>
<name>A0ABV8AZE4_9BACI</name>
<keyword evidence="10" id="KW-1185">Reference proteome</keyword>
<comment type="caution">
    <text evidence="9">The sequence shown here is derived from an EMBL/GenBank/DDBJ whole genome shotgun (WGS) entry which is preliminary data.</text>
</comment>
<evidence type="ECO:0000256" key="2">
    <source>
        <dbReference type="ARBA" id="ARBA00022475"/>
    </source>
</evidence>
<feature type="compositionally biased region" description="Basic and acidic residues" evidence="6">
    <location>
        <begin position="348"/>
        <end position="362"/>
    </location>
</feature>
<dbReference type="Pfam" id="PF23750">
    <property type="entry name" value="RsgI_M"/>
    <property type="match status" value="1"/>
</dbReference>
<dbReference type="InterPro" id="IPR024449">
    <property type="entry name" value="Anti-sigma_RsgI_N"/>
</dbReference>
<evidence type="ECO:0000256" key="5">
    <source>
        <dbReference type="ARBA" id="ARBA00023136"/>
    </source>
</evidence>
<proteinExistence type="predicted"/>
<keyword evidence="2" id="KW-1003">Cell membrane</keyword>
<feature type="transmembrane region" description="Helical" evidence="7">
    <location>
        <begin position="63"/>
        <end position="83"/>
    </location>
</feature>
<accession>A0ABV8AZE4</accession>
<feature type="region of interest" description="Disordered" evidence="6">
    <location>
        <begin position="219"/>
        <end position="473"/>
    </location>
</feature>
<dbReference type="Proteomes" id="UP001595752">
    <property type="component" value="Unassembled WGS sequence"/>
</dbReference>
<dbReference type="InterPro" id="IPR055431">
    <property type="entry name" value="RsgI_M"/>
</dbReference>
<feature type="compositionally biased region" description="Basic and acidic residues" evidence="6">
    <location>
        <begin position="419"/>
        <end position="437"/>
    </location>
</feature>
<comment type="subcellular location">
    <subcellularLocation>
        <location evidence="1">Cell membrane</location>
        <topology evidence="1">Single-pass membrane protein</topology>
    </subcellularLocation>
</comment>
<evidence type="ECO:0000256" key="4">
    <source>
        <dbReference type="ARBA" id="ARBA00022989"/>
    </source>
</evidence>
<evidence type="ECO:0000313" key="9">
    <source>
        <dbReference type="EMBL" id="MFC3883367.1"/>
    </source>
</evidence>
<feature type="compositionally biased region" description="Basic and acidic residues" evidence="6">
    <location>
        <begin position="372"/>
        <end position="387"/>
    </location>
</feature>
<organism evidence="9 10">
    <name type="scientific">Bacillus songklensis</name>
    <dbReference type="NCBI Taxonomy" id="1069116"/>
    <lineage>
        <taxon>Bacteria</taxon>
        <taxon>Bacillati</taxon>
        <taxon>Bacillota</taxon>
        <taxon>Bacilli</taxon>
        <taxon>Bacillales</taxon>
        <taxon>Bacillaceae</taxon>
        <taxon>Bacillus</taxon>
    </lineage>
</organism>
<feature type="compositionally biased region" description="Basic and acidic residues" evidence="6">
    <location>
        <begin position="324"/>
        <end position="336"/>
    </location>
</feature>
<evidence type="ECO:0000256" key="1">
    <source>
        <dbReference type="ARBA" id="ARBA00004162"/>
    </source>
</evidence>
<feature type="domain" description="RsgI N-terminal anti-sigma" evidence="8">
    <location>
        <begin position="2"/>
        <end position="50"/>
    </location>
</feature>
<evidence type="ECO:0000256" key="6">
    <source>
        <dbReference type="SAM" id="MobiDB-lite"/>
    </source>
</evidence>
<keyword evidence="3 7" id="KW-0812">Transmembrane</keyword>
<dbReference type="Pfam" id="PF12791">
    <property type="entry name" value="RsgI_N"/>
    <property type="match status" value="1"/>
</dbReference>
<feature type="compositionally biased region" description="Basic and acidic residues" evidence="6">
    <location>
        <begin position="396"/>
        <end position="411"/>
    </location>
</feature>
<keyword evidence="5 7" id="KW-0472">Membrane</keyword>
<reference evidence="10" key="1">
    <citation type="journal article" date="2019" name="Int. J. Syst. Evol. Microbiol.">
        <title>The Global Catalogue of Microorganisms (GCM) 10K type strain sequencing project: providing services to taxonomists for standard genome sequencing and annotation.</title>
        <authorList>
            <consortium name="The Broad Institute Genomics Platform"/>
            <consortium name="The Broad Institute Genome Sequencing Center for Infectious Disease"/>
            <person name="Wu L."/>
            <person name="Ma J."/>
        </authorList>
    </citation>
    <scope>NUCLEOTIDE SEQUENCE [LARGE SCALE GENOMIC DNA]</scope>
    <source>
        <strain evidence="10">CCUG 61889</strain>
    </source>
</reference>
<sequence>MKKGIVMEITEDYVTMLTPEGEFLRARHEQRPYELGEETLFFPLMHEQTLTSPAKIKRRSWRLPMVSFVAAAALLLSFIPYYMQQQVYAYMSIDINPSLELGVNRQLEVVEVQTFNEEAKALIKSIKDWDHKPVQEVTSQILKASEQQGYLKREKEVFVATVFKREKREYKEQLLADIQTVTKEWGQKDYKIEIVKSSLDVRGKAEKMGVSTGTWLKREESKRHPHVKPAETSQPIKPKVSQQVKSKEYVSSFPPKKEEQHKTVVRVLASKQAEEQKKNNVPPAKQQVKSKPAPKPDHSKKIGPKGEQKEKRPKPPHPVPPSQSKEKPNGGQKEKVSTAPKPVPPGQNKEKPNGGQKAKDPNPPKPVPPGQNKEKPNGGQKAKDPDPPKPVPPGQNKEKPNGAQKAKDPDPSKPVPWGQDKEKPKVGPKKKEDERYYPDPSCNIGEEKQDSTEALPTKSEEVPSASPGSVNENRQPVEIQIWINVSLHTSS</sequence>
<keyword evidence="4 7" id="KW-1133">Transmembrane helix</keyword>
<evidence type="ECO:0000256" key="7">
    <source>
        <dbReference type="SAM" id="Phobius"/>
    </source>
</evidence>